<evidence type="ECO:0000313" key="9">
    <source>
        <dbReference type="EMBL" id="GFZ76963.1"/>
    </source>
</evidence>
<dbReference type="GO" id="GO:0006508">
    <property type="term" value="P:proteolysis"/>
    <property type="evidence" value="ECO:0007669"/>
    <property type="project" value="UniProtKB-KW"/>
</dbReference>
<dbReference type="Gene3D" id="3.40.390.10">
    <property type="entry name" value="Collagenase (Catalytic Domain)"/>
    <property type="match status" value="1"/>
</dbReference>
<evidence type="ECO:0000256" key="6">
    <source>
        <dbReference type="ARBA" id="ARBA00023049"/>
    </source>
</evidence>
<feature type="domain" description="Peptidase M3A/M3B catalytic" evidence="8">
    <location>
        <begin position="229"/>
        <end position="673"/>
    </location>
</feature>
<dbReference type="Gene3D" id="1.10.1370.10">
    <property type="entry name" value="Neurolysin, domain 3"/>
    <property type="match status" value="1"/>
</dbReference>
<comment type="cofactor">
    <cofactor evidence="7">
        <name>Zn(2+)</name>
        <dbReference type="ChEBI" id="CHEBI:29105"/>
    </cofactor>
    <text evidence="7">Binds 1 zinc ion.</text>
</comment>
<sequence length="675" mass="77427">MNCSEKKEVKLIELSADNSFNVALNVPVDYAKVSGKSIEEYVDVTLKNAEQAVEAIKQIKTPTFENTVVEGDRITSELSKASNNAFMLYWVSPDSLVRAKGLEGYQKLSSYFTSMGSDNKLFKQYLIFSESEEYKQLKAHRKRLVDDVIENFKQSGVNLNAEDLEKYKKLIDEINNLTTQYSTNMNTANEVLVLDENGAKGLPEAFKEKYKKDKGYEIPVQNSTSAPVMSNATSSDVRKAFTTKYSNRGADKNLVILDSLVSKRYQLAKLMGYSSFAEYNLKPKMAKTPETVWKFIDGLVAESKEKAINDLEVLKQIRNKELKTPNDTSEVNPWDLGYYKNQILKTQYKVDNERMREYLPMNECLAGMFELYQELLGLEFRKMENASVWHEEVEAYEVFENGKLKGRFYLDLFPRPNKESWFYGVPLTNGRMTNEGYEVPVSMLLGNFTRPTDKLPSLLSHNELSTLFHEFGHIVEGMSYNGEFSTQGNSKADFAEAMSQIFENWIFDYDILSSFAKHYETGEVFPKDMFDSMISAKNVSSGLGAQGSLRRCIYDMNLYDKYNPETPFDTDQLWRDIDKQMGVMNSYIEGTHTQASWIHINTHPVYMYGYLWSEVFAQDMFTVFEKNGLKDKATGLRYRNLILSNGNQRDILEAVEEFLGRPSNNEAYIKSLGLE</sequence>
<dbReference type="EMBL" id="BMIC01000001">
    <property type="protein sequence ID" value="GFZ76963.1"/>
    <property type="molecule type" value="Genomic_DNA"/>
</dbReference>
<evidence type="ECO:0000256" key="1">
    <source>
        <dbReference type="ARBA" id="ARBA00006040"/>
    </source>
</evidence>
<evidence type="ECO:0000256" key="7">
    <source>
        <dbReference type="RuleBase" id="RU003435"/>
    </source>
</evidence>
<proteinExistence type="inferred from homology"/>
<dbReference type="PANTHER" id="PTHR11804:SF84">
    <property type="entry name" value="SACCHAROLYSIN"/>
    <property type="match status" value="1"/>
</dbReference>
<evidence type="ECO:0000256" key="5">
    <source>
        <dbReference type="ARBA" id="ARBA00022833"/>
    </source>
</evidence>
<evidence type="ECO:0000256" key="4">
    <source>
        <dbReference type="ARBA" id="ARBA00022801"/>
    </source>
</evidence>
<evidence type="ECO:0000256" key="3">
    <source>
        <dbReference type="ARBA" id="ARBA00022723"/>
    </source>
</evidence>
<dbReference type="GO" id="GO:0004222">
    <property type="term" value="F:metalloendopeptidase activity"/>
    <property type="evidence" value="ECO:0007669"/>
    <property type="project" value="InterPro"/>
</dbReference>
<dbReference type="GO" id="GO:0006518">
    <property type="term" value="P:peptide metabolic process"/>
    <property type="evidence" value="ECO:0007669"/>
    <property type="project" value="TreeGrafter"/>
</dbReference>
<dbReference type="Pfam" id="PF01432">
    <property type="entry name" value="Peptidase_M3"/>
    <property type="match status" value="1"/>
</dbReference>
<dbReference type="InterPro" id="IPR024077">
    <property type="entry name" value="Neurolysin/TOP_dom2"/>
</dbReference>
<comment type="caution">
    <text evidence="9">The sequence shown here is derived from an EMBL/GenBank/DDBJ whole genome shotgun (WGS) entry which is preliminary data.</text>
</comment>
<accession>A0A8J2XF13</accession>
<dbReference type="Proteomes" id="UP000598120">
    <property type="component" value="Unassembled WGS sequence"/>
</dbReference>
<name>A0A8J2XF13_9FLAO</name>
<dbReference type="InterPro" id="IPR024079">
    <property type="entry name" value="MetalloPept_cat_dom_sf"/>
</dbReference>
<dbReference type="InterPro" id="IPR001567">
    <property type="entry name" value="Pept_M3A_M3B_dom"/>
</dbReference>
<organism evidence="9 10">
    <name type="scientific">Aquaticitalea lipolytica</name>
    <dbReference type="NCBI Taxonomy" id="1247562"/>
    <lineage>
        <taxon>Bacteria</taxon>
        <taxon>Pseudomonadati</taxon>
        <taxon>Bacteroidota</taxon>
        <taxon>Flavobacteriia</taxon>
        <taxon>Flavobacteriales</taxon>
        <taxon>Flavobacteriaceae</taxon>
        <taxon>Aquaticitalea</taxon>
    </lineage>
</organism>
<keyword evidence="3 7" id="KW-0479">Metal-binding</keyword>
<evidence type="ECO:0000259" key="8">
    <source>
        <dbReference type="Pfam" id="PF01432"/>
    </source>
</evidence>
<dbReference type="CDD" id="cd06455">
    <property type="entry name" value="M3A_TOP"/>
    <property type="match status" value="1"/>
</dbReference>
<dbReference type="InterPro" id="IPR024080">
    <property type="entry name" value="Neurolysin/TOP_N"/>
</dbReference>
<evidence type="ECO:0000313" key="10">
    <source>
        <dbReference type="Proteomes" id="UP000598120"/>
    </source>
</evidence>
<keyword evidence="10" id="KW-1185">Reference proteome</keyword>
<keyword evidence="2 7" id="KW-0645">Protease</keyword>
<comment type="similarity">
    <text evidence="1 7">Belongs to the peptidase M3 family.</text>
</comment>
<dbReference type="PANTHER" id="PTHR11804">
    <property type="entry name" value="PROTEASE M3 THIMET OLIGOPEPTIDASE-RELATED"/>
    <property type="match status" value="1"/>
</dbReference>
<dbReference type="InterPro" id="IPR045090">
    <property type="entry name" value="Pept_M3A_M3B"/>
</dbReference>
<dbReference type="SUPFAM" id="SSF55486">
    <property type="entry name" value="Metalloproteases ('zincins'), catalytic domain"/>
    <property type="match status" value="1"/>
</dbReference>
<dbReference type="GO" id="GO:0046872">
    <property type="term" value="F:metal ion binding"/>
    <property type="evidence" value="ECO:0007669"/>
    <property type="project" value="UniProtKB-UniRule"/>
</dbReference>
<keyword evidence="6 7" id="KW-0482">Metalloprotease</keyword>
<reference evidence="9 10" key="1">
    <citation type="journal article" date="2014" name="Int. J. Syst. Evol. Microbiol.">
        <title>Complete genome sequence of Corynebacterium casei LMG S-19264T (=DSM 44701T), isolated from a smear-ripened cheese.</title>
        <authorList>
            <consortium name="US DOE Joint Genome Institute (JGI-PGF)"/>
            <person name="Walter F."/>
            <person name="Albersmeier A."/>
            <person name="Kalinowski J."/>
            <person name="Ruckert C."/>
        </authorList>
    </citation>
    <scope>NUCLEOTIDE SEQUENCE [LARGE SCALE GENOMIC DNA]</scope>
    <source>
        <strain evidence="9 10">CGMCC 1.15295</strain>
    </source>
</reference>
<keyword evidence="5 7" id="KW-0862">Zinc</keyword>
<keyword evidence="4 7" id="KW-0378">Hydrolase</keyword>
<dbReference type="AlphaFoldDB" id="A0A8J2XF13"/>
<protein>
    <submittedName>
        <fullName evidence="9">Oligopeptidase A</fullName>
    </submittedName>
</protein>
<gene>
    <name evidence="9" type="ORF">GCM10011531_02770</name>
</gene>
<evidence type="ECO:0000256" key="2">
    <source>
        <dbReference type="ARBA" id="ARBA00022670"/>
    </source>
</evidence>
<dbReference type="Gene3D" id="1.20.1050.40">
    <property type="entry name" value="Endopeptidase. Chain P, domain 1"/>
    <property type="match status" value="1"/>
</dbReference>